<evidence type="ECO:0000256" key="2">
    <source>
        <dbReference type="ARBA" id="ARBA00010663"/>
    </source>
</evidence>
<dbReference type="InterPro" id="IPR000276">
    <property type="entry name" value="GPCR_Rhodpsn"/>
</dbReference>
<sequence length="164" mass="17864">MPWLALHSNTTVERGAALLLDALAAAGQLTEPPPELENTTGLNASCAPTNGTDCAETDPPARQYWFLLLVLIPLLSVFGNVLVILAVWRERSLQSATNYFIVSLAVADLLVSAAVMPFAVYVQAEGKKRLPAGSSVCWRLRGFARFSSDKDRSRLSEYLAEKLK</sequence>
<evidence type="ECO:0000256" key="5">
    <source>
        <dbReference type="ARBA" id="ARBA00022989"/>
    </source>
</evidence>
<evidence type="ECO:0000313" key="14">
    <source>
        <dbReference type="Proteomes" id="UP000440578"/>
    </source>
</evidence>
<dbReference type="PANTHER" id="PTHR24248">
    <property type="entry name" value="ADRENERGIC RECEPTOR-RELATED G-PROTEIN COUPLED RECEPTOR"/>
    <property type="match status" value="1"/>
</dbReference>
<feature type="transmembrane region" description="Helical" evidence="11">
    <location>
        <begin position="65"/>
        <end position="88"/>
    </location>
</feature>
<dbReference type="SUPFAM" id="SSF81321">
    <property type="entry name" value="Family A G protein-coupled receptor-like"/>
    <property type="match status" value="1"/>
</dbReference>
<keyword evidence="8" id="KW-1015">Disulfide bond</keyword>
<keyword evidence="7 11" id="KW-0472">Membrane</keyword>
<keyword evidence="5 11" id="KW-1133">Transmembrane helix</keyword>
<evidence type="ECO:0000256" key="4">
    <source>
        <dbReference type="ARBA" id="ARBA00022692"/>
    </source>
</evidence>
<gene>
    <name evidence="13" type="primary">Dop2R</name>
    <name evidence="13" type="ORF">FJT64_000894</name>
</gene>
<keyword evidence="14" id="KW-1185">Reference proteome</keyword>
<feature type="domain" description="G-protein coupled receptors family 1 profile" evidence="12">
    <location>
        <begin position="79"/>
        <end position="137"/>
    </location>
</feature>
<feature type="transmembrane region" description="Helical" evidence="11">
    <location>
        <begin position="100"/>
        <end position="122"/>
    </location>
</feature>
<reference evidence="13 14" key="1">
    <citation type="submission" date="2019-07" db="EMBL/GenBank/DDBJ databases">
        <title>Draft genome assembly of a fouling barnacle, Amphibalanus amphitrite (Darwin, 1854): The first reference genome for Thecostraca.</title>
        <authorList>
            <person name="Kim W."/>
        </authorList>
    </citation>
    <scope>NUCLEOTIDE SEQUENCE [LARGE SCALE GENOMIC DNA]</scope>
    <source>
        <strain evidence="13">SNU_AA5</strain>
        <tissue evidence="13">Soma without cirri and trophi</tissue>
    </source>
</reference>
<keyword evidence="9 13" id="KW-0675">Receptor</keyword>
<evidence type="ECO:0000256" key="8">
    <source>
        <dbReference type="ARBA" id="ARBA00023157"/>
    </source>
</evidence>
<keyword evidence="4 11" id="KW-0812">Transmembrane</keyword>
<dbReference type="GO" id="GO:0001591">
    <property type="term" value="F:dopamine neurotransmitter receptor activity, coupled via Gi/Go"/>
    <property type="evidence" value="ECO:0007669"/>
    <property type="project" value="TreeGrafter"/>
</dbReference>
<dbReference type="PRINTS" id="PR00237">
    <property type="entry name" value="GPCRRHODOPSN"/>
</dbReference>
<dbReference type="EMBL" id="VIIS01001753">
    <property type="protein sequence ID" value="KAF0293316.1"/>
    <property type="molecule type" value="Genomic_DNA"/>
</dbReference>
<keyword evidence="3" id="KW-1003">Cell membrane</keyword>
<dbReference type="OrthoDB" id="10034726at2759"/>
<evidence type="ECO:0000256" key="9">
    <source>
        <dbReference type="ARBA" id="ARBA00023170"/>
    </source>
</evidence>
<dbReference type="Pfam" id="PF00001">
    <property type="entry name" value="7tm_1"/>
    <property type="match status" value="1"/>
</dbReference>
<dbReference type="GO" id="GO:0005886">
    <property type="term" value="C:plasma membrane"/>
    <property type="evidence" value="ECO:0007669"/>
    <property type="project" value="UniProtKB-SubCell"/>
</dbReference>
<dbReference type="PANTHER" id="PTHR24248:SF125">
    <property type="entry name" value="DOPAMINE D2-LIKE RECEPTOR"/>
    <property type="match status" value="1"/>
</dbReference>
<keyword evidence="6" id="KW-0297">G-protein coupled receptor</keyword>
<organism evidence="13 14">
    <name type="scientific">Amphibalanus amphitrite</name>
    <name type="common">Striped barnacle</name>
    <name type="synonym">Balanus amphitrite</name>
    <dbReference type="NCBI Taxonomy" id="1232801"/>
    <lineage>
        <taxon>Eukaryota</taxon>
        <taxon>Metazoa</taxon>
        <taxon>Ecdysozoa</taxon>
        <taxon>Arthropoda</taxon>
        <taxon>Crustacea</taxon>
        <taxon>Multicrustacea</taxon>
        <taxon>Cirripedia</taxon>
        <taxon>Thoracica</taxon>
        <taxon>Thoracicalcarea</taxon>
        <taxon>Balanomorpha</taxon>
        <taxon>Balanoidea</taxon>
        <taxon>Balanidae</taxon>
        <taxon>Amphibalaninae</taxon>
        <taxon>Amphibalanus</taxon>
    </lineage>
</organism>
<evidence type="ECO:0000256" key="11">
    <source>
        <dbReference type="SAM" id="Phobius"/>
    </source>
</evidence>
<dbReference type="Gene3D" id="1.20.1070.10">
    <property type="entry name" value="Rhodopsin 7-helix transmembrane proteins"/>
    <property type="match status" value="1"/>
</dbReference>
<dbReference type="Proteomes" id="UP000440578">
    <property type="component" value="Unassembled WGS sequence"/>
</dbReference>
<comment type="similarity">
    <text evidence="2">Belongs to the G-protein coupled receptor 1 family.</text>
</comment>
<evidence type="ECO:0000256" key="10">
    <source>
        <dbReference type="ARBA" id="ARBA00023224"/>
    </source>
</evidence>
<dbReference type="GO" id="GO:0004930">
    <property type="term" value="F:G protein-coupled receptor activity"/>
    <property type="evidence" value="ECO:0007669"/>
    <property type="project" value="UniProtKB-KW"/>
</dbReference>
<comment type="caution">
    <text evidence="13">The sequence shown here is derived from an EMBL/GenBank/DDBJ whole genome shotgun (WGS) entry which is preliminary data.</text>
</comment>
<evidence type="ECO:0000256" key="3">
    <source>
        <dbReference type="ARBA" id="ARBA00022475"/>
    </source>
</evidence>
<dbReference type="GO" id="GO:0045202">
    <property type="term" value="C:synapse"/>
    <property type="evidence" value="ECO:0007669"/>
    <property type="project" value="GOC"/>
</dbReference>
<accession>A0A6A4VFV5</accession>
<evidence type="ECO:0000256" key="6">
    <source>
        <dbReference type="ARBA" id="ARBA00023040"/>
    </source>
</evidence>
<evidence type="ECO:0000256" key="7">
    <source>
        <dbReference type="ARBA" id="ARBA00023136"/>
    </source>
</evidence>
<protein>
    <submittedName>
        <fullName evidence="13">Dopamine D2-like receptor</fullName>
    </submittedName>
</protein>
<comment type="subcellular location">
    <subcellularLocation>
        <location evidence="1">Cell membrane</location>
        <topology evidence="1">Multi-pass membrane protein</topology>
    </subcellularLocation>
</comment>
<evidence type="ECO:0000259" key="12">
    <source>
        <dbReference type="PROSITE" id="PS50262"/>
    </source>
</evidence>
<keyword evidence="10" id="KW-0807">Transducer</keyword>
<name>A0A6A4VFV5_AMPAM</name>
<evidence type="ECO:0000313" key="13">
    <source>
        <dbReference type="EMBL" id="KAF0293316.1"/>
    </source>
</evidence>
<proteinExistence type="inferred from homology"/>
<dbReference type="PROSITE" id="PS50262">
    <property type="entry name" value="G_PROTEIN_RECEP_F1_2"/>
    <property type="match status" value="1"/>
</dbReference>
<dbReference type="AlphaFoldDB" id="A0A6A4VFV5"/>
<evidence type="ECO:0000256" key="1">
    <source>
        <dbReference type="ARBA" id="ARBA00004651"/>
    </source>
</evidence>
<dbReference type="InterPro" id="IPR017452">
    <property type="entry name" value="GPCR_Rhodpsn_7TM"/>
</dbReference>